<dbReference type="SUPFAM" id="SSF46689">
    <property type="entry name" value="Homeodomain-like"/>
    <property type="match status" value="1"/>
</dbReference>
<dbReference type="PANTHER" id="PTHR43280">
    <property type="entry name" value="ARAC-FAMILY TRANSCRIPTIONAL REGULATOR"/>
    <property type="match status" value="1"/>
</dbReference>
<dbReference type="STRING" id="362413.RC62_126"/>
<evidence type="ECO:0000256" key="2">
    <source>
        <dbReference type="ARBA" id="ARBA00023125"/>
    </source>
</evidence>
<dbReference type="SMART" id="SM00342">
    <property type="entry name" value="HTH_ARAC"/>
    <property type="match status" value="1"/>
</dbReference>
<proteinExistence type="predicted"/>
<comment type="caution">
    <text evidence="5">The sequence shown here is derived from an EMBL/GenBank/DDBJ whole genome shotgun (WGS) entry which is preliminary data.</text>
</comment>
<organism evidence="5 6">
    <name type="scientific">Flavobacterium aquidurense</name>
    <dbReference type="NCBI Taxonomy" id="362413"/>
    <lineage>
        <taxon>Bacteria</taxon>
        <taxon>Pseudomonadati</taxon>
        <taxon>Bacteroidota</taxon>
        <taxon>Flavobacteriia</taxon>
        <taxon>Flavobacteriales</taxon>
        <taxon>Flavobacteriaceae</taxon>
        <taxon>Flavobacterium</taxon>
    </lineage>
</organism>
<dbReference type="PANTHER" id="PTHR43280:SF32">
    <property type="entry name" value="TRANSCRIPTIONAL REGULATORY PROTEIN"/>
    <property type="match status" value="1"/>
</dbReference>
<dbReference type="RefSeq" id="WP_055091599.1">
    <property type="nucleotide sequence ID" value="NZ_JRLF01000001.1"/>
</dbReference>
<dbReference type="Pfam" id="PF12833">
    <property type="entry name" value="HTH_18"/>
    <property type="match status" value="1"/>
</dbReference>
<dbReference type="InterPro" id="IPR018060">
    <property type="entry name" value="HTH_AraC"/>
</dbReference>
<feature type="domain" description="HTH araC/xylS-type" evidence="4">
    <location>
        <begin position="203"/>
        <end position="308"/>
    </location>
</feature>
<accession>A0A0Q0WGZ0</accession>
<evidence type="ECO:0000256" key="3">
    <source>
        <dbReference type="ARBA" id="ARBA00023163"/>
    </source>
</evidence>
<evidence type="ECO:0000313" key="6">
    <source>
        <dbReference type="Proteomes" id="UP000050443"/>
    </source>
</evidence>
<dbReference type="Gene3D" id="1.10.10.60">
    <property type="entry name" value="Homeodomain-like"/>
    <property type="match status" value="1"/>
</dbReference>
<sequence>MAKKNSIPRKFASLAEGLKAFGGPPPQHPLITVLNGIDSTLSFVPPSESHILSYYKIAFRPNIGGLLRYGQTHFDYNEGGLFFAAPNQILAQDENESREPGCSGREAAILIHPDFFLNSPLAVKIKKYEFFSYSVNEALHLSEKEKEIILGLLRNIEEELSNRIDELSQDVVLSQIELLLNYAQRFYKRQFITRKTINNTLLQKFEQLLNDHFDDEKKSYQGIPTVQNLADSLAITSGYLSDMLRALTGQNAQQHIHDKLIEKAKEKLSNTDLSVSEIAYELGFEHLQSFSKLFRNKTNETPLKFRAKFN</sequence>
<dbReference type="OrthoDB" id="2600165at2"/>
<protein>
    <submittedName>
        <fullName evidence="5">AraC family transcriptional regulator</fullName>
    </submittedName>
</protein>
<dbReference type="GO" id="GO:0003700">
    <property type="term" value="F:DNA-binding transcription factor activity"/>
    <property type="evidence" value="ECO:0007669"/>
    <property type="project" value="InterPro"/>
</dbReference>
<evidence type="ECO:0000313" key="5">
    <source>
        <dbReference type="EMBL" id="KQB43635.1"/>
    </source>
</evidence>
<keyword evidence="3" id="KW-0804">Transcription</keyword>
<dbReference type="PATRIC" id="fig|362413.3.peg.127"/>
<dbReference type="InterPro" id="IPR020449">
    <property type="entry name" value="Tscrpt_reg_AraC-type_HTH"/>
</dbReference>
<evidence type="ECO:0000259" key="4">
    <source>
        <dbReference type="PROSITE" id="PS01124"/>
    </source>
</evidence>
<dbReference type="GO" id="GO:0043565">
    <property type="term" value="F:sequence-specific DNA binding"/>
    <property type="evidence" value="ECO:0007669"/>
    <property type="project" value="InterPro"/>
</dbReference>
<evidence type="ECO:0000256" key="1">
    <source>
        <dbReference type="ARBA" id="ARBA00023015"/>
    </source>
</evidence>
<keyword evidence="1" id="KW-0805">Transcription regulation</keyword>
<dbReference type="PRINTS" id="PR00032">
    <property type="entry name" value="HTHARAC"/>
</dbReference>
<dbReference type="AlphaFoldDB" id="A0A0Q0WGZ0"/>
<keyword evidence="2" id="KW-0238">DNA-binding</keyword>
<dbReference type="Proteomes" id="UP000050443">
    <property type="component" value="Unassembled WGS sequence"/>
</dbReference>
<gene>
    <name evidence="5" type="ORF">RC62_126</name>
</gene>
<reference evidence="5 6" key="1">
    <citation type="submission" date="2014-09" db="EMBL/GenBank/DDBJ databases">
        <title>Genome sequence of Flavobacterium aquidurense RC62.</title>
        <authorList>
            <person name="Kim J.F."/>
            <person name="Kwak M.-J."/>
        </authorList>
    </citation>
    <scope>NUCLEOTIDE SEQUENCE [LARGE SCALE GENOMIC DNA]</scope>
    <source>
        <strain evidence="5 6">RC62</strain>
    </source>
</reference>
<dbReference type="PROSITE" id="PS01124">
    <property type="entry name" value="HTH_ARAC_FAMILY_2"/>
    <property type="match status" value="1"/>
</dbReference>
<dbReference type="EMBL" id="JRLF01000001">
    <property type="protein sequence ID" value="KQB43635.1"/>
    <property type="molecule type" value="Genomic_DNA"/>
</dbReference>
<name>A0A0Q0WGZ0_9FLAO</name>
<dbReference type="InterPro" id="IPR009057">
    <property type="entry name" value="Homeodomain-like_sf"/>
</dbReference>